<keyword evidence="8 12" id="KW-0503">Monooxygenase</keyword>
<dbReference type="GO" id="GO:0005506">
    <property type="term" value="F:iron ion binding"/>
    <property type="evidence" value="ECO:0007669"/>
    <property type="project" value="InterPro"/>
</dbReference>
<evidence type="ECO:0000256" key="1">
    <source>
        <dbReference type="ARBA" id="ARBA00001971"/>
    </source>
</evidence>
<dbReference type="InterPro" id="IPR017972">
    <property type="entry name" value="Cyt_P450_CS"/>
</dbReference>
<sequence>MALIWATLVVIFIMYELLNNIKKKKRYPPGPKGLPIIGHLHLLGKNPHQDFLKLAKTHGPLMYVRLGLVPTIVVSSADTAEKFLKTYDHIFASRPHNEAALYLAYGQKNMITAKHGPYWRNMRKFCTQHLLSNQKINSFQSMRRGFKAVVNEVEHLAATPNLGDFFPFLGVIDLQGLTCRVKDLSKVFDEFLEKIIDEHVQSCDQKQSKDFVDTMLDIMQSGEAEFQLDRRYIKAILFDMLIAAIGTSPSAIEWILLELLRHPHVMKKLQKELEQVVGLERMVKESDLENLNYLDMVVKEGLRLHAVAPLAPHEAMEDCVVNSFHIQIGSRIMINFYAVHRDPNIWPEPEKFFPERFVGSSIDIHGRNFQLLPFGSGRRGCPAMQLAIVLVDLIVAQLVHCFDWELPNGMQPCDLDVEEHFGLATSRENPLMAIPTY</sequence>
<comment type="subcellular location">
    <subcellularLocation>
        <location evidence="2">Membrane</location>
    </subcellularLocation>
</comment>
<keyword evidence="7 11" id="KW-0408">Iron</keyword>
<dbReference type="GO" id="GO:0020037">
    <property type="term" value="F:heme binding"/>
    <property type="evidence" value="ECO:0007669"/>
    <property type="project" value="InterPro"/>
</dbReference>
<organism evidence="13 14">
    <name type="scientific">Solanum commersonii</name>
    <name type="common">Commerson's wild potato</name>
    <name type="synonym">Commerson's nightshade</name>
    <dbReference type="NCBI Taxonomy" id="4109"/>
    <lineage>
        <taxon>Eukaryota</taxon>
        <taxon>Viridiplantae</taxon>
        <taxon>Streptophyta</taxon>
        <taxon>Embryophyta</taxon>
        <taxon>Tracheophyta</taxon>
        <taxon>Spermatophyta</taxon>
        <taxon>Magnoliopsida</taxon>
        <taxon>eudicotyledons</taxon>
        <taxon>Gunneridae</taxon>
        <taxon>Pentapetalae</taxon>
        <taxon>asterids</taxon>
        <taxon>lamiids</taxon>
        <taxon>Solanales</taxon>
        <taxon>Solanaceae</taxon>
        <taxon>Solanoideae</taxon>
        <taxon>Solaneae</taxon>
        <taxon>Solanum</taxon>
    </lineage>
</organism>
<dbReference type="FunFam" id="1.10.630.10:FF:000011">
    <property type="entry name" value="Cytochrome P450 83B1"/>
    <property type="match status" value="1"/>
</dbReference>
<dbReference type="OrthoDB" id="2789670at2759"/>
<dbReference type="Proteomes" id="UP000824120">
    <property type="component" value="Chromosome 7"/>
</dbReference>
<evidence type="ECO:0000256" key="11">
    <source>
        <dbReference type="PIRSR" id="PIRSR602401-1"/>
    </source>
</evidence>
<evidence type="ECO:0000256" key="3">
    <source>
        <dbReference type="ARBA" id="ARBA00010617"/>
    </source>
</evidence>
<evidence type="ECO:0000256" key="2">
    <source>
        <dbReference type="ARBA" id="ARBA00004370"/>
    </source>
</evidence>
<dbReference type="PANTHER" id="PTHR47943:SF2">
    <property type="entry name" value="CYTOCHROME P450"/>
    <property type="match status" value="1"/>
</dbReference>
<gene>
    <name evidence="13" type="ORF">H5410_035012</name>
</gene>
<keyword evidence="6 12" id="KW-0560">Oxidoreductase</keyword>
<evidence type="ECO:0000256" key="6">
    <source>
        <dbReference type="ARBA" id="ARBA00023002"/>
    </source>
</evidence>
<evidence type="ECO:0000256" key="12">
    <source>
        <dbReference type="RuleBase" id="RU000461"/>
    </source>
</evidence>
<dbReference type="PRINTS" id="PR00463">
    <property type="entry name" value="EP450I"/>
</dbReference>
<comment type="cofactor">
    <cofactor evidence="1 11">
        <name>heme</name>
        <dbReference type="ChEBI" id="CHEBI:30413"/>
    </cofactor>
</comment>
<evidence type="ECO:0000256" key="9">
    <source>
        <dbReference type="ARBA" id="ARBA00023136"/>
    </source>
</evidence>
<comment type="caution">
    <text evidence="13">The sequence shown here is derived from an EMBL/GenBank/DDBJ whole genome shotgun (WGS) entry which is preliminary data.</text>
</comment>
<keyword evidence="14" id="KW-1185">Reference proteome</keyword>
<keyword evidence="4 11" id="KW-0349">Heme</keyword>
<protein>
    <recommendedName>
        <fullName evidence="15">Cytochrome P450</fullName>
    </recommendedName>
</protein>
<dbReference type="SUPFAM" id="SSF48264">
    <property type="entry name" value="Cytochrome P450"/>
    <property type="match status" value="1"/>
</dbReference>
<keyword evidence="5 11" id="KW-0479">Metal-binding</keyword>
<evidence type="ECO:0000256" key="7">
    <source>
        <dbReference type="ARBA" id="ARBA00023004"/>
    </source>
</evidence>
<dbReference type="AlphaFoldDB" id="A0A9J5Y3D0"/>
<dbReference type="Gene3D" id="1.10.630.10">
    <property type="entry name" value="Cytochrome P450"/>
    <property type="match status" value="1"/>
</dbReference>
<feature type="binding site" description="axial binding residue" evidence="11">
    <location>
        <position position="381"/>
    </location>
    <ligand>
        <name>heme</name>
        <dbReference type="ChEBI" id="CHEBI:30413"/>
    </ligand>
    <ligandPart>
        <name>Fe</name>
        <dbReference type="ChEBI" id="CHEBI:18248"/>
    </ligandPart>
</feature>
<evidence type="ECO:0000256" key="10">
    <source>
        <dbReference type="ARBA" id="ARBA00055645"/>
    </source>
</evidence>
<dbReference type="CDD" id="cd11072">
    <property type="entry name" value="CYP71-like"/>
    <property type="match status" value="1"/>
</dbReference>
<dbReference type="EMBL" id="JACXVP010000007">
    <property type="protein sequence ID" value="KAG5593780.1"/>
    <property type="molecule type" value="Genomic_DNA"/>
</dbReference>
<dbReference type="PROSITE" id="PS00086">
    <property type="entry name" value="CYTOCHROME_P450"/>
    <property type="match status" value="1"/>
</dbReference>
<evidence type="ECO:0000313" key="13">
    <source>
        <dbReference type="EMBL" id="KAG5593780.1"/>
    </source>
</evidence>
<proteinExistence type="inferred from homology"/>
<dbReference type="GO" id="GO:0004497">
    <property type="term" value="F:monooxygenase activity"/>
    <property type="evidence" value="ECO:0007669"/>
    <property type="project" value="UniProtKB-KW"/>
</dbReference>
<accession>A0A9J5Y3D0</accession>
<dbReference type="PRINTS" id="PR00385">
    <property type="entry name" value="P450"/>
</dbReference>
<comment type="function">
    <text evidence="10">May have a role in maturation, such as during flavor formation or other metabolite production specific to aging tissues.</text>
</comment>
<dbReference type="InterPro" id="IPR002401">
    <property type="entry name" value="Cyt_P450_E_grp-I"/>
</dbReference>
<dbReference type="GO" id="GO:0016020">
    <property type="term" value="C:membrane"/>
    <property type="evidence" value="ECO:0007669"/>
    <property type="project" value="UniProtKB-SubCell"/>
</dbReference>
<dbReference type="InterPro" id="IPR036396">
    <property type="entry name" value="Cyt_P450_sf"/>
</dbReference>
<evidence type="ECO:0008006" key="15">
    <source>
        <dbReference type="Google" id="ProtNLM"/>
    </source>
</evidence>
<dbReference type="Pfam" id="PF00067">
    <property type="entry name" value="p450"/>
    <property type="match status" value="2"/>
</dbReference>
<evidence type="ECO:0000256" key="8">
    <source>
        <dbReference type="ARBA" id="ARBA00023033"/>
    </source>
</evidence>
<reference evidence="13 14" key="1">
    <citation type="submission" date="2020-09" db="EMBL/GenBank/DDBJ databases">
        <title>De no assembly of potato wild relative species, Solanum commersonii.</title>
        <authorList>
            <person name="Cho K."/>
        </authorList>
    </citation>
    <scope>NUCLEOTIDE SEQUENCE [LARGE SCALE GENOMIC DNA]</scope>
    <source>
        <strain evidence="13">LZ3.2</strain>
        <tissue evidence="13">Leaf</tissue>
    </source>
</reference>
<evidence type="ECO:0000256" key="5">
    <source>
        <dbReference type="ARBA" id="ARBA00022723"/>
    </source>
</evidence>
<dbReference type="PANTHER" id="PTHR47943">
    <property type="entry name" value="CYTOCHROME P450 93A3-LIKE"/>
    <property type="match status" value="1"/>
</dbReference>
<dbReference type="InterPro" id="IPR001128">
    <property type="entry name" value="Cyt_P450"/>
</dbReference>
<comment type="similarity">
    <text evidence="3 12">Belongs to the cytochrome P450 family.</text>
</comment>
<evidence type="ECO:0000256" key="4">
    <source>
        <dbReference type="ARBA" id="ARBA00022617"/>
    </source>
</evidence>
<keyword evidence="9" id="KW-0472">Membrane</keyword>
<evidence type="ECO:0000313" key="14">
    <source>
        <dbReference type="Proteomes" id="UP000824120"/>
    </source>
</evidence>
<dbReference type="GO" id="GO:0016705">
    <property type="term" value="F:oxidoreductase activity, acting on paired donors, with incorporation or reduction of molecular oxygen"/>
    <property type="evidence" value="ECO:0007669"/>
    <property type="project" value="InterPro"/>
</dbReference>
<name>A0A9J5Y3D0_SOLCO</name>